<accession>A0A2T2YL36</accession>
<dbReference type="EMBL" id="PYFT01000001">
    <property type="protein sequence ID" value="PSR56224.1"/>
    <property type="molecule type" value="Genomic_DNA"/>
</dbReference>
<organism evidence="1 2">
    <name type="scientific">Adhaeribacter arboris</name>
    <dbReference type="NCBI Taxonomy" id="2072846"/>
    <lineage>
        <taxon>Bacteria</taxon>
        <taxon>Pseudomonadati</taxon>
        <taxon>Bacteroidota</taxon>
        <taxon>Cytophagia</taxon>
        <taxon>Cytophagales</taxon>
        <taxon>Hymenobacteraceae</taxon>
        <taxon>Adhaeribacter</taxon>
    </lineage>
</organism>
<reference evidence="1 2" key="1">
    <citation type="submission" date="2018-03" db="EMBL/GenBank/DDBJ databases">
        <title>Adhaeribacter sp. HMF7605 Genome sequencing and assembly.</title>
        <authorList>
            <person name="Kang H."/>
            <person name="Kang J."/>
            <person name="Cha I."/>
            <person name="Kim H."/>
            <person name="Joh K."/>
        </authorList>
    </citation>
    <scope>NUCLEOTIDE SEQUENCE [LARGE SCALE GENOMIC DNA]</scope>
    <source>
        <strain evidence="1 2">HMF7605</strain>
    </source>
</reference>
<comment type="caution">
    <text evidence="1">The sequence shown here is derived from an EMBL/GenBank/DDBJ whole genome shotgun (WGS) entry which is preliminary data.</text>
</comment>
<evidence type="ECO:0000313" key="2">
    <source>
        <dbReference type="Proteomes" id="UP000240357"/>
    </source>
</evidence>
<dbReference type="Proteomes" id="UP000240357">
    <property type="component" value="Unassembled WGS sequence"/>
</dbReference>
<sequence length="91" mass="10820">MASKELGSFTFKQIIHNTGLYKKQIRIEESSFYLFMAGLERKSCIPGRENKLFIVKPARTKFLKNISGFDSKVEYLFYICPSKKERTWRNW</sequence>
<name>A0A2T2YL36_9BACT</name>
<gene>
    <name evidence="1" type="ORF">AHMF7605_23320</name>
</gene>
<dbReference type="AlphaFoldDB" id="A0A2T2YL36"/>
<evidence type="ECO:0000313" key="1">
    <source>
        <dbReference type="EMBL" id="PSR56224.1"/>
    </source>
</evidence>
<protein>
    <submittedName>
        <fullName evidence="1">Uncharacterized protein</fullName>
    </submittedName>
</protein>
<keyword evidence="2" id="KW-1185">Reference proteome</keyword>
<proteinExistence type="predicted"/>